<keyword evidence="1 2" id="KW-0597">Phosphoprotein</keyword>
<evidence type="ECO:0000256" key="2">
    <source>
        <dbReference type="PROSITE-ProRule" id="PRU00169"/>
    </source>
</evidence>
<dbReference type="RefSeq" id="WP_092372717.1">
    <property type="nucleotide sequence ID" value="NZ_FORX01000002.1"/>
</dbReference>
<dbReference type="Gene3D" id="3.40.50.2300">
    <property type="match status" value="1"/>
</dbReference>
<feature type="domain" description="Response regulatory" evidence="3">
    <location>
        <begin position="6"/>
        <end position="120"/>
    </location>
</feature>
<evidence type="ECO:0000259" key="3">
    <source>
        <dbReference type="PROSITE" id="PS50110"/>
    </source>
</evidence>
<keyword evidence="5" id="KW-1185">Reference proteome</keyword>
<dbReference type="EMBL" id="FORX01000002">
    <property type="protein sequence ID" value="SFJ30148.1"/>
    <property type="molecule type" value="Genomic_DNA"/>
</dbReference>
<dbReference type="GO" id="GO:0000160">
    <property type="term" value="P:phosphorelay signal transduction system"/>
    <property type="evidence" value="ECO:0007669"/>
    <property type="project" value="InterPro"/>
</dbReference>
<dbReference type="AlphaFoldDB" id="A0A1I3Q8C9"/>
<dbReference type="InterPro" id="IPR011006">
    <property type="entry name" value="CheY-like_superfamily"/>
</dbReference>
<protein>
    <submittedName>
        <fullName evidence="4">Response regulator receiver domain-containing protein</fullName>
    </submittedName>
</protein>
<dbReference type="InterPro" id="IPR001789">
    <property type="entry name" value="Sig_transdc_resp-reg_receiver"/>
</dbReference>
<dbReference type="Pfam" id="PF00072">
    <property type="entry name" value="Response_reg"/>
    <property type="match status" value="1"/>
</dbReference>
<name>A0A1I3Q8C9_9BACT</name>
<dbReference type="CDD" id="cd00156">
    <property type="entry name" value="REC"/>
    <property type="match status" value="1"/>
</dbReference>
<proteinExistence type="predicted"/>
<gene>
    <name evidence="4" type="ORF">SAMN04488082_102252</name>
</gene>
<sequence>MDDTLRVLLVDDEESYLETAAKIFRRKGIDVELCSIGRDVVGILMEKKCQVVVLDLKMPGMTGQEVLREIKGSLPAVQVIILTGHATSDDAAICLTSGAFDFLIKPIEMSHLLDRIKTAYDMWKLSSDN</sequence>
<dbReference type="STRING" id="52560.SAMN04488082_102252"/>
<evidence type="ECO:0000313" key="5">
    <source>
        <dbReference type="Proteomes" id="UP000198635"/>
    </source>
</evidence>
<dbReference type="OrthoDB" id="9800029at2"/>
<reference evidence="5" key="1">
    <citation type="submission" date="2016-10" db="EMBL/GenBank/DDBJ databases">
        <authorList>
            <person name="Varghese N."/>
            <person name="Submissions S."/>
        </authorList>
    </citation>
    <scope>NUCLEOTIDE SEQUENCE [LARGE SCALE GENOMIC DNA]</scope>
    <source>
        <strain evidence="5">DSM 5918</strain>
    </source>
</reference>
<dbReference type="SMART" id="SM00448">
    <property type="entry name" value="REC"/>
    <property type="match status" value="1"/>
</dbReference>
<evidence type="ECO:0000313" key="4">
    <source>
        <dbReference type="EMBL" id="SFJ30148.1"/>
    </source>
</evidence>
<dbReference type="PROSITE" id="PS50110">
    <property type="entry name" value="RESPONSE_REGULATORY"/>
    <property type="match status" value="1"/>
</dbReference>
<dbReference type="PANTHER" id="PTHR44591">
    <property type="entry name" value="STRESS RESPONSE REGULATOR PROTEIN 1"/>
    <property type="match status" value="1"/>
</dbReference>
<evidence type="ECO:0000256" key="1">
    <source>
        <dbReference type="ARBA" id="ARBA00022553"/>
    </source>
</evidence>
<dbReference type="SUPFAM" id="SSF52172">
    <property type="entry name" value="CheY-like"/>
    <property type="match status" value="1"/>
</dbReference>
<organism evidence="4 5">
    <name type="scientific">Desulfomicrobium apsheronum</name>
    <dbReference type="NCBI Taxonomy" id="52560"/>
    <lineage>
        <taxon>Bacteria</taxon>
        <taxon>Pseudomonadati</taxon>
        <taxon>Thermodesulfobacteriota</taxon>
        <taxon>Desulfovibrionia</taxon>
        <taxon>Desulfovibrionales</taxon>
        <taxon>Desulfomicrobiaceae</taxon>
        <taxon>Desulfomicrobium</taxon>
    </lineage>
</organism>
<dbReference type="Proteomes" id="UP000198635">
    <property type="component" value="Unassembled WGS sequence"/>
</dbReference>
<accession>A0A1I3Q8C9</accession>
<dbReference type="InterPro" id="IPR050595">
    <property type="entry name" value="Bact_response_regulator"/>
</dbReference>
<dbReference type="PANTHER" id="PTHR44591:SF3">
    <property type="entry name" value="RESPONSE REGULATORY DOMAIN-CONTAINING PROTEIN"/>
    <property type="match status" value="1"/>
</dbReference>
<feature type="modified residue" description="4-aspartylphosphate" evidence="2">
    <location>
        <position position="55"/>
    </location>
</feature>